<dbReference type="InterPro" id="IPR011990">
    <property type="entry name" value="TPR-like_helical_dom_sf"/>
</dbReference>
<dbReference type="CDD" id="cd00093">
    <property type="entry name" value="HTH_XRE"/>
    <property type="match status" value="1"/>
</dbReference>
<proteinExistence type="predicted"/>
<evidence type="ECO:0000259" key="2">
    <source>
        <dbReference type="PROSITE" id="PS50943"/>
    </source>
</evidence>
<dbReference type="Pfam" id="PF01381">
    <property type="entry name" value="HTH_3"/>
    <property type="match status" value="1"/>
</dbReference>
<evidence type="ECO:0000313" key="3">
    <source>
        <dbReference type="EMBL" id="MPM32803.1"/>
    </source>
</evidence>
<accession>A0A644Z251</accession>
<feature type="domain" description="HTH cro/C1-type" evidence="2">
    <location>
        <begin position="7"/>
        <end position="61"/>
    </location>
</feature>
<dbReference type="SUPFAM" id="SSF47413">
    <property type="entry name" value="lambda repressor-like DNA-binding domains"/>
    <property type="match status" value="1"/>
</dbReference>
<keyword evidence="1" id="KW-0238">DNA-binding</keyword>
<protein>
    <recommendedName>
        <fullName evidence="2">HTH cro/C1-type domain-containing protein</fullName>
    </recommendedName>
</protein>
<dbReference type="Gene3D" id="1.25.40.10">
    <property type="entry name" value="Tetratricopeptide repeat domain"/>
    <property type="match status" value="1"/>
</dbReference>
<reference evidence="3" key="1">
    <citation type="submission" date="2019-08" db="EMBL/GenBank/DDBJ databases">
        <authorList>
            <person name="Kucharzyk K."/>
            <person name="Murdoch R.W."/>
            <person name="Higgins S."/>
            <person name="Loffler F."/>
        </authorList>
    </citation>
    <scope>NUCLEOTIDE SEQUENCE</scope>
</reference>
<dbReference type="PROSITE" id="PS50943">
    <property type="entry name" value="HTH_CROC1"/>
    <property type="match status" value="1"/>
</dbReference>
<dbReference type="InterPro" id="IPR010982">
    <property type="entry name" value="Lambda_DNA-bd_dom_sf"/>
</dbReference>
<dbReference type="SUPFAM" id="SSF48452">
    <property type="entry name" value="TPR-like"/>
    <property type="match status" value="1"/>
</dbReference>
<gene>
    <name evidence="3" type="ORF">SDC9_79369</name>
</gene>
<dbReference type="PANTHER" id="PTHR46558:SF11">
    <property type="entry name" value="HTH-TYPE TRANSCRIPTIONAL REGULATOR XRE"/>
    <property type="match status" value="1"/>
</dbReference>
<dbReference type="AlphaFoldDB" id="A0A644Z251"/>
<dbReference type="PANTHER" id="PTHR46558">
    <property type="entry name" value="TRACRIPTIONAL REGULATORY PROTEIN-RELATED-RELATED"/>
    <property type="match status" value="1"/>
</dbReference>
<dbReference type="Gene3D" id="1.10.260.40">
    <property type="entry name" value="lambda repressor-like DNA-binding domains"/>
    <property type="match status" value="1"/>
</dbReference>
<evidence type="ECO:0000256" key="1">
    <source>
        <dbReference type="ARBA" id="ARBA00023125"/>
    </source>
</evidence>
<name>A0A644Z251_9ZZZZ</name>
<sequence>MKINEVIRKYRKEQNLTQEQVANHLGVTAPAVNKWENGISYPDITLLAPLARILNINIDTLLSFKDDLTDIEINQFIKDISGEISSLGYIKTFNKVSNKVKEYPNCYKLILYVAQIMNAYLAMGVETVSEQEKYQKQITAWFEIVTFSNNKELANMAIISLSQDYMNKGEYEKAQKLLDKIPPSGFDKRTTQATLFIKRGEYEKAYEIYEKMLYQYINNVINILMQLISLLCEEKNYEKALKYSELVDKVANNFDLGKYIGASSKLPIYLVLKDKNKSIETLEEIIKGIDSLTCARNSKLYQHMRFKEEDGIEEMEKMIKNSLKVDKELDFLRDNPRFKFLMDKLK</sequence>
<comment type="caution">
    <text evidence="3">The sequence shown here is derived from an EMBL/GenBank/DDBJ whole genome shotgun (WGS) entry which is preliminary data.</text>
</comment>
<dbReference type="GO" id="GO:0003677">
    <property type="term" value="F:DNA binding"/>
    <property type="evidence" value="ECO:0007669"/>
    <property type="project" value="UniProtKB-KW"/>
</dbReference>
<dbReference type="SMART" id="SM00530">
    <property type="entry name" value="HTH_XRE"/>
    <property type="match status" value="1"/>
</dbReference>
<organism evidence="3">
    <name type="scientific">bioreactor metagenome</name>
    <dbReference type="NCBI Taxonomy" id="1076179"/>
    <lineage>
        <taxon>unclassified sequences</taxon>
        <taxon>metagenomes</taxon>
        <taxon>ecological metagenomes</taxon>
    </lineage>
</organism>
<dbReference type="InterPro" id="IPR001387">
    <property type="entry name" value="Cro/C1-type_HTH"/>
</dbReference>
<dbReference type="EMBL" id="VSSQ01006469">
    <property type="protein sequence ID" value="MPM32803.1"/>
    <property type="molecule type" value="Genomic_DNA"/>
</dbReference>